<evidence type="ECO:0000313" key="1">
    <source>
        <dbReference type="EMBL" id="MDE8652176.1"/>
    </source>
</evidence>
<name>A0ABT5WQ47_9SPHN</name>
<keyword evidence="2" id="KW-1185">Reference proteome</keyword>
<reference evidence="1 2" key="1">
    <citation type="submission" date="2023-03" db="EMBL/GenBank/DDBJ databases">
        <title>NovoSphingobium album sp. nov. isolated from polycyclic aromatic hydrocarbons- and heavy-metal polluted soil.</title>
        <authorList>
            <person name="Liu Z."/>
            <person name="Wang K."/>
        </authorList>
    </citation>
    <scope>NUCLEOTIDE SEQUENCE [LARGE SCALE GENOMIC DNA]</scope>
    <source>
        <strain evidence="1 2">H3SJ31-1</strain>
    </source>
</reference>
<dbReference type="Proteomes" id="UP001216253">
    <property type="component" value="Unassembled WGS sequence"/>
</dbReference>
<sequence>MAGKIGQWAKRLTGISTPLVGVSWQASAAERDVAAQMLAWLEDRRVLYSPSEAEVPHHCAQSVIDVRRGLSNALATLGGKGVLAEHIRAMGSASRRFLDRIGTDYDAMRENGHYLSWEFLDVLGQMRALFGVHLAMIAARYDLDIRGELRNILPPESAADDLHCEQHQGRW</sequence>
<comment type="caution">
    <text evidence="1">The sequence shown here is derived from an EMBL/GenBank/DDBJ whole genome shotgun (WGS) entry which is preliminary data.</text>
</comment>
<accession>A0ABT5WQ47</accession>
<evidence type="ECO:0008006" key="3">
    <source>
        <dbReference type="Google" id="ProtNLM"/>
    </source>
</evidence>
<dbReference type="RefSeq" id="WP_275228261.1">
    <property type="nucleotide sequence ID" value="NZ_JARESE010000029.1"/>
</dbReference>
<evidence type="ECO:0000313" key="2">
    <source>
        <dbReference type="Proteomes" id="UP001216253"/>
    </source>
</evidence>
<protein>
    <recommendedName>
        <fullName evidence="3">RsbT co-antagonist protein RsbRD N-terminal domain-containing protein</fullName>
    </recommendedName>
</protein>
<gene>
    <name evidence="1" type="ORF">PYV00_10660</name>
</gene>
<proteinExistence type="predicted"/>
<dbReference type="Pfam" id="PF20355">
    <property type="entry name" value="DUF6650"/>
    <property type="match status" value="1"/>
</dbReference>
<organism evidence="1 2">
    <name type="scientific">Novosphingobium album</name>
    <name type="common">ex Liu et al. 2023</name>
    <dbReference type="NCBI Taxonomy" id="3031130"/>
    <lineage>
        <taxon>Bacteria</taxon>
        <taxon>Pseudomonadati</taxon>
        <taxon>Pseudomonadota</taxon>
        <taxon>Alphaproteobacteria</taxon>
        <taxon>Sphingomonadales</taxon>
        <taxon>Sphingomonadaceae</taxon>
        <taxon>Novosphingobium</taxon>
    </lineage>
</organism>
<dbReference type="InterPro" id="IPR046592">
    <property type="entry name" value="DUF6650"/>
</dbReference>
<dbReference type="EMBL" id="JARESE010000029">
    <property type="protein sequence ID" value="MDE8652176.1"/>
    <property type="molecule type" value="Genomic_DNA"/>
</dbReference>